<dbReference type="Proteomes" id="UP001589887">
    <property type="component" value="Unassembled WGS sequence"/>
</dbReference>
<dbReference type="RefSeq" id="WP_394316564.1">
    <property type="nucleotide sequence ID" value="NZ_JBHMQV010000001.1"/>
</dbReference>
<evidence type="ECO:0000313" key="1">
    <source>
        <dbReference type="EMBL" id="MFC0842739.1"/>
    </source>
</evidence>
<organism evidence="1 2">
    <name type="scientific">Streptomyces noboritoensis</name>
    <dbReference type="NCBI Taxonomy" id="67337"/>
    <lineage>
        <taxon>Bacteria</taxon>
        <taxon>Bacillati</taxon>
        <taxon>Actinomycetota</taxon>
        <taxon>Actinomycetes</taxon>
        <taxon>Kitasatosporales</taxon>
        <taxon>Streptomycetaceae</taxon>
        <taxon>Streptomyces</taxon>
    </lineage>
</organism>
<gene>
    <name evidence="1" type="ORF">ACFH04_03165</name>
</gene>
<name>A0ABV6TAC4_9ACTN</name>
<evidence type="ECO:0000313" key="2">
    <source>
        <dbReference type="Proteomes" id="UP001589887"/>
    </source>
</evidence>
<sequence length="301" mass="32815">MDEIDGFSDATAEEEALYFNRSHPLVANGLRMLERAATALAEEPDRFEAIYPVLHLHTATEALLRGRLAMHWAGDIWPAANGDPDSNRRTRGEYVGLGLHEAADLAGRWCDTDIAAARADLLAFAYVRNRALLSSDRDSDSLAAIRCRALPVLDLMLAFVETDVLGQLTEDVADQYARAVRRSMRRVSAATARVRDTVEERRRAIAPQLAHAEVVVPCPYCGEFAVPAGDYTVECLMCGRDFGSSAYHAAADLAPLAVGEPEQCADCGYHSILHNTPTAARPDGEVDVCLYDGRVIRASAE</sequence>
<comment type="caution">
    <text evidence="1">The sequence shown here is derived from an EMBL/GenBank/DDBJ whole genome shotgun (WGS) entry which is preliminary data.</text>
</comment>
<protein>
    <submittedName>
        <fullName evidence="1">Uncharacterized protein</fullName>
    </submittedName>
</protein>
<accession>A0ABV6TAC4</accession>
<proteinExistence type="predicted"/>
<dbReference type="EMBL" id="JBHMQV010000001">
    <property type="protein sequence ID" value="MFC0842739.1"/>
    <property type="molecule type" value="Genomic_DNA"/>
</dbReference>
<reference evidence="1 2" key="1">
    <citation type="submission" date="2024-09" db="EMBL/GenBank/DDBJ databases">
        <authorList>
            <person name="Sun Q."/>
            <person name="Mori K."/>
        </authorList>
    </citation>
    <scope>NUCLEOTIDE SEQUENCE [LARGE SCALE GENOMIC DNA]</scope>
    <source>
        <strain evidence="1 2">JCM 4557</strain>
    </source>
</reference>
<keyword evidence="2" id="KW-1185">Reference proteome</keyword>